<feature type="transmembrane region" description="Helical" evidence="2">
    <location>
        <begin position="472"/>
        <end position="491"/>
    </location>
</feature>
<organism evidence="3 4">
    <name type="scientific">Salimicrobium album</name>
    <dbReference type="NCBI Taxonomy" id="50717"/>
    <lineage>
        <taxon>Bacteria</taxon>
        <taxon>Bacillati</taxon>
        <taxon>Bacillota</taxon>
        <taxon>Bacilli</taxon>
        <taxon>Bacillales</taxon>
        <taxon>Bacillaceae</taxon>
        <taxon>Salimicrobium</taxon>
    </lineage>
</organism>
<feature type="compositionally biased region" description="Basic and acidic residues" evidence="1">
    <location>
        <begin position="25"/>
        <end position="38"/>
    </location>
</feature>
<dbReference type="Pfam" id="PF10101">
    <property type="entry name" value="DUF2339"/>
    <property type="match status" value="1"/>
</dbReference>
<protein>
    <submittedName>
        <fullName evidence="3">Predicted membrane protein</fullName>
    </submittedName>
</protein>
<feature type="transmembrane region" description="Helical" evidence="2">
    <location>
        <begin position="441"/>
        <end position="460"/>
    </location>
</feature>
<feature type="transmembrane region" description="Helical" evidence="2">
    <location>
        <begin position="331"/>
        <end position="354"/>
    </location>
</feature>
<gene>
    <name evidence="3" type="ORF">SAMN04488081_1914</name>
</gene>
<dbReference type="EMBL" id="FNOS01000004">
    <property type="protein sequence ID" value="SDY02006.1"/>
    <property type="molecule type" value="Genomic_DNA"/>
</dbReference>
<sequence>MNKNESDRRLEERLDKLEREMEEIKSMLKDREPEEKKGIKQPFFSQPEKHDSYSSEETEKGLGETKPAKRDWEAWIGQVWLPRVFIVVLLIGVVWAFQSAVENNWITEPVRVLIGFVSSVVLAITGVYQTKKERRGLGVSLIGGGAGIWIFSTFAGTVLYGLVQTPIAFVLYVFGIFTGLYLSHIYKSQALAVFLTIAGFFVPFLVGGEEGNFFVFFFYEMLLVVTLGLYAWKWRYMVLLYAGTLLPSVTFFVYVIASALADSQVNSIGPIDQYEIFAYTVVAIHIGLSALLFYSDALSRAKGVLLSLTFIAALIWLFVTPLSPASIYEYGWVTLIVSVLDAFLVTGTLLYGGIAYRSRNNRGMLFHLYTLFAVVLGTFEIFRIFDYEGYAILYLVEAIALYRLGFGINSRVQTVLASIFFIIGASLTLSNLEYIESAVDVPVFEGITAAIVAGLAYLLFRSYTGNKVMTGIVRRTCIYVFAGAGLGFALLTLTQVAFQIGEESFYDYRDIGVSISWILFAVAALTAGILKDKRPLRVFAMIWIFITLGKAFLVDISYIDAIVRGLLFIGLGVVGVLVSRFFYRSNKQNSSKKR</sequence>
<dbReference type="PANTHER" id="PTHR38434:SF1">
    <property type="entry name" value="BLL2549 PROTEIN"/>
    <property type="match status" value="1"/>
</dbReference>
<feature type="transmembrane region" description="Helical" evidence="2">
    <location>
        <begin position="415"/>
        <end position="435"/>
    </location>
</feature>
<feature type="transmembrane region" description="Helical" evidence="2">
    <location>
        <begin position="166"/>
        <end position="183"/>
    </location>
</feature>
<feature type="transmembrane region" description="Helical" evidence="2">
    <location>
        <begin position="79"/>
        <end position="98"/>
    </location>
</feature>
<accession>A0A1H3GFE2</accession>
<keyword evidence="2" id="KW-1133">Transmembrane helix</keyword>
<feature type="transmembrane region" description="Helical" evidence="2">
    <location>
        <begin position="391"/>
        <end position="408"/>
    </location>
</feature>
<name>A0A1H3GFE2_9BACI</name>
<evidence type="ECO:0000256" key="1">
    <source>
        <dbReference type="SAM" id="MobiDB-lite"/>
    </source>
</evidence>
<dbReference type="InterPro" id="IPR019286">
    <property type="entry name" value="DUF2339_TM"/>
</dbReference>
<feature type="compositionally biased region" description="Basic and acidic residues" evidence="1">
    <location>
        <begin position="47"/>
        <end position="65"/>
    </location>
</feature>
<keyword evidence="2" id="KW-0472">Membrane</keyword>
<reference evidence="3 4" key="1">
    <citation type="submission" date="2016-10" db="EMBL/GenBank/DDBJ databases">
        <authorList>
            <person name="Varghese N."/>
            <person name="Submissions S."/>
        </authorList>
    </citation>
    <scope>NUCLEOTIDE SEQUENCE [LARGE SCALE GENOMIC DNA]</scope>
    <source>
        <strain evidence="3 4">DSM 20748</strain>
    </source>
</reference>
<evidence type="ECO:0000313" key="3">
    <source>
        <dbReference type="EMBL" id="SDY02006.1"/>
    </source>
</evidence>
<feature type="transmembrane region" description="Helical" evidence="2">
    <location>
        <begin position="190"/>
        <end position="207"/>
    </location>
</feature>
<feature type="transmembrane region" description="Helical" evidence="2">
    <location>
        <begin position="366"/>
        <end position="385"/>
    </location>
</feature>
<feature type="transmembrane region" description="Helical" evidence="2">
    <location>
        <begin position="276"/>
        <end position="294"/>
    </location>
</feature>
<feature type="region of interest" description="Disordered" evidence="1">
    <location>
        <begin position="25"/>
        <end position="65"/>
    </location>
</feature>
<dbReference type="RefSeq" id="WP_176765456.1">
    <property type="nucleotide sequence ID" value="NZ_FNOS01000004.1"/>
</dbReference>
<feature type="transmembrane region" description="Helical" evidence="2">
    <location>
        <begin position="537"/>
        <end position="559"/>
    </location>
</feature>
<feature type="transmembrane region" description="Helical" evidence="2">
    <location>
        <begin position="301"/>
        <end position="319"/>
    </location>
</feature>
<proteinExistence type="predicted"/>
<dbReference type="Proteomes" id="UP000198647">
    <property type="component" value="Unassembled WGS sequence"/>
</dbReference>
<feature type="transmembrane region" description="Helical" evidence="2">
    <location>
        <begin position="239"/>
        <end position="261"/>
    </location>
</feature>
<feature type="transmembrane region" description="Helical" evidence="2">
    <location>
        <begin position="565"/>
        <end position="583"/>
    </location>
</feature>
<comment type="caution">
    <text evidence="3">The sequence shown here is derived from an EMBL/GenBank/DDBJ whole genome shotgun (WGS) entry which is preliminary data.</text>
</comment>
<feature type="transmembrane region" description="Helical" evidence="2">
    <location>
        <begin position="511"/>
        <end position="530"/>
    </location>
</feature>
<evidence type="ECO:0000256" key="2">
    <source>
        <dbReference type="SAM" id="Phobius"/>
    </source>
</evidence>
<keyword evidence="2" id="KW-0812">Transmembrane</keyword>
<feature type="transmembrane region" description="Helical" evidence="2">
    <location>
        <begin position="140"/>
        <end position="160"/>
    </location>
</feature>
<feature type="transmembrane region" description="Helical" evidence="2">
    <location>
        <begin position="213"/>
        <end position="232"/>
    </location>
</feature>
<evidence type="ECO:0000313" key="4">
    <source>
        <dbReference type="Proteomes" id="UP000198647"/>
    </source>
</evidence>
<feature type="transmembrane region" description="Helical" evidence="2">
    <location>
        <begin position="110"/>
        <end position="128"/>
    </location>
</feature>
<keyword evidence="4" id="KW-1185">Reference proteome</keyword>
<dbReference type="PANTHER" id="PTHR38434">
    <property type="entry name" value="BLL2549 PROTEIN"/>
    <property type="match status" value="1"/>
</dbReference>